<feature type="region of interest" description="Disordered" evidence="3">
    <location>
        <begin position="490"/>
        <end position="526"/>
    </location>
</feature>
<dbReference type="Gene3D" id="2.60.120.380">
    <property type="match status" value="1"/>
</dbReference>
<dbReference type="Pfam" id="PF03152">
    <property type="entry name" value="UFD1_N1"/>
    <property type="match status" value="1"/>
</dbReference>
<dbReference type="PANTHER" id="PTHR12555">
    <property type="entry name" value="UBIQUITIN FUSION DEGRADATON PROTEIN 1"/>
    <property type="match status" value="1"/>
</dbReference>
<protein>
    <submittedName>
        <fullName evidence="6">Ubiquitin fusion degradation protein</fullName>
    </submittedName>
</protein>
<feature type="compositionally biased region" description="Gly residues" evidence="3">
    <location>
        <begin position="517"/>
        <end position="526"/>
    </location>
</feature>
<feature type="domain" description="Ubiquitin fusion degradation protein UFD1 N-terminal subdomain 1" evidence="4">
    <location>
        <begin position="185"/>
        <end position="282"/>
    </location>
</feature>
<evidence type="ECO:0000256" key="1">
    <source>
        <dbReference type="ARBA" id="ARBA00006043"/>
    </source>
</evidence>
<dbReference type="STRING" id="461836.A0A0L0D9Z2"/>
<reference evidence="6 7" key="1">
    <citation type="submission" date="2010-05" db="EMBL/GenBank/DDBJ databases">
        <title>The Genome Sequence of Thecamonas trahens ATCC 50062.</title>
        <authorList>
            <consortium name="The Broad Institute Genome Sequencing Platform"/>
            <person name="Russ C."/>
            <person name="Cuomo C."/>
            <person name="Shea T."/>
            <person name="Young S.K."/>
            <person name="Zeng Q."/>
            <person name="Koehrsen M."/>
            <person name="Haas B."/>
            <person name="Borodovsky M."/>
            <person name="Guigo R."/>
            <person name="Alvarado L."/>
            <person name="Berlin A."/>
            <person name="Bochicchio J."/>
            <person name="Borenstein D."/>
            <person name="Chapman S."/>
            <person name="Chen Z."/>
            <person name="Freedman E."/>
            <person name="Gellesch M."/>
            <person name="Goldberg J."/>
            <person name="Griggs A."/>
            <person name="Gujja S."/>
            <person name="Heilman E."/>
            <person name="Heiman D."/>
            <person name="Hepburn T."/>
            <person name="Howarth C."/>
            <person name="Jen D."/>
            <person name="Larson L."/>
            <person name="Mehta T."/>
            <person name="Park D."/>
            <person name="Pearson M."/>
            <person name="Roberts A."/>
            <person name="Saif S."/>
            <person name="Shenoy N."/>
            <person name="Sisk P."/>
            <person name="Stolte C."/>
            <person name="Sykes S."/>
            <person name="Thomson T."/>
            <person name="Walk T."/>
            <person name="White J."/>
            <person name="Yandava C."/>
            <person name="Burger G."/>
            <person name="Gray M.W."/>
            <person name="Holland P.W.H."/>
            <person name="King N."/>
            <person name="Lang F.B.F."/>
            <person name="Roger A.J."/>
            <person name="Ruiz-Trillo I."/>
            <person name="Lander E."/>
            <person name="Nusbaum C."/>
        </authorList>
    </citation>
    <scope>NUCLEOTIDE SEQUENCE [LARGE SCALE GENOMIC DNA]</scope>
    <source>
        <strain evidence="6 7">ATCC 50062</strain>
    </source>
</reference>
<feature type="region of interest" description="Disordered" evidence="3">
    <location>
        <begin position="156"/>
        <end position="177"/>
    </location>
</feature>
<dbReference type="InterPro" id="IPR042299">
    <property type="entry name" value="Ufd1-like_Nn"/>
</dbReference>
<evidence type="ECO:0000256" key="2">
    <source>
        <dbReference type="ARBA" id="ARBA00022786"/>
    </source>
</evidence>
<proteinExistence type="inferred from homology"/>
<dbReference type="GO" id="GO:0006511">
    <property type="term" value="P:ubiquitin-dependent protein catabolic process"/>
    <property type="evidence" value="ECO:0007669"/>
    <property type="project" value="InterPro"/>
</dbReference>
<dbReference type="eggNOG" id="KOG1816">
    <property type="taxonomic scope" value="Eukaryota"/>
</dbReference>
<dbReference type="RefSeq" id="XP_013759106.1">
    <property type="nucleotide sequence ID" value="XM_013903652.1"/>
</dbReference>
<dbReference type="InterPro" id="IPR055417">
    <property type="entry name" value="UFD1_N1"/>
</dbReference>
<feature type="compositionally biased region" description="Polar residues" evidence="3">
    <location>
        <begin position="163"/>
        <end position="173"/>
    </location>
</feature>
<dbReference type="Gene3D" id="2.40.40.50">
    <property type="entry name" value="Ubiquitin fusion degradation protein UFD1, N-terminal domain"/>
    <property type="match status" value="1"/>
</dbReference>
<organism evidence="6 7">
    <name type="scientific">Thecamonas trahens ATCC 50062</name>
    <dbReference type="NCBI Taxonomy" id="461836"/>
    <lineage>
        <taxon>Eukaryota</taxon>
        <taxon>Apusozoa</taxon>
        <taxon>Apusomonadida</taxon>
        <taxon>Apusomonadidae</taxon>
        <taxon>Thecamonas</taxon>
    </lineage>
</organism>
<dbReference type="EMBL" id="GL349449">
    <property type="protein sequence ID" value="KNC48093.1"/>
    <property type="molecule type" value="Genomic_DNA"/>
</dbReference>
<evidence type="ECO:0000256" key="3">
    <source>
        <dbReference type="SAM" id="MobiDB-lite"/>
    </source>
</evidence>
<sequence length="526" mass="54798">MSGAWVNRLFGEYVNGDGAEVRGVFAGTMLVGSRQEYGDVVVVAGGVAFVAARRPASDSVFVPAGQILACDANAMADTHRPITSLVLLTADGAEYIFAPVAHPERAEELIRSAMETADANGSVVPYPQSPVRGNGPDVDDDASLALALALQNEGSPFGLRSPVRQTETRSQTRGVARAPTGFPKGLACYSSVVADMPGLEVADKIVLPASVLSELVELEVEARPYAFRLAKPDASGLFGKRTHAGVLSFTAPEGTMYLPYWMMANLEVDEGEELQLQLATLPKGRGVQLQPVEAEWLDVAAELREAVLLDQLSRLQCLTQGDAIMLRCGAQLFGFNVVATDPSPAISIVDTNLVTDVLAPINPPATPEPTLLPGKVMVGEVDAGEYAYFAFKVVHPHGFELEAVPAPGSSGDPDLYVSNVVRKPTRAHFTWSGVQVGAGKIRVTSEDPSFAIGTYTVGVTSLEAAAAFELKYTPLDAVAATAAAAAAADRGAGKAGPSGSGSCTDDAAGETDECPHAGGGCGELSL</sequence>
<dbReference type="AlphaFoldDB" id="A0A0L0D9Z2"/>
<feature type="domain" description="Ubiquitin fusion degradation protein UFD1 N-terminal subdomain 2" evidence="5">
    <location>
        <begin position="283"/>
        <end position="360"/>
    </location>
</feature>
<dbReference type="Proteomes" id="UP000054408">
    <property type="component" value="Unassembled WGS sequence"/>
</dbReference>
<evidence type="ECO:0000259" key="5">
    <source>
        <dbReference type="Pfam" id="PF24842"/>
    </source>
</evidence>
<comment type="similarity">
    <text evidence="1">Belongs to the UFD1 family.</text>
</comment>
<name>A0A0L0D9Z2_THETB</name>
<dbReference type="PANTHER" id="PTHR12555:SF13">
    <property type="entry name" value="UBIQUITIN RECOGNITION FACTOR IN ER-ASSOCIATED DEGRADATION PROTEIN 1"/>
    <property type="match status" value="1"/>
</dbReference>
<dbReference type="Pfam" id="PF24842">
    <property type="entry name" value="UFD1_N2"/>
    <property type="match status" value="1"/>
</dbReference>
<dbReference type="GO" id="GO:0034098">
    <property type="term" value="C:VCP-NPL4-UFD1 AAA ATPase complex"/>
    <property type="evidence" value="ECO:0007669"/>
    <property type="project" value="TreeGrafter"/>
</dbReference>
<dbReference type="GO" id="GO:0036503">
    <property type="term" value="P:ERAD pathway"/>
    <property type="evidence" value="ECO:0007669"/>
    <property type="project" value="TreeGrafter"/>
</dbReference>
<dbReference type="InterPro" id="IPR004854">
    <property type="entry name" value="Ufd1-like"/>
</dbReference>
<evidence type="ECO:0000259" key="4">
    <source>
        <dbReference type="Pfam" id="PF03152"/>
    </source>
</evidence>
<dbReference type="OrthoDB" id="422728at2759"/>
<gene>
    <name evidence="6" type="ORF">AMSG_04323</name>
</gene>
<accession>A0A0L0D9Z2</accession>
<evidence type="ECO:0000313" key="6">
    <source>
        <dbReference type="EMBL" id="KNC48093.1"/>
    </source>
</evidence>
<dbReference type="Gene3D" id="3.10.330.10">
    <property type="match status" value="1"/>
</dbReference>
<evidence type="ECO:0000313" key="7">
    <source>
        <dbReference type="Proteomes" id="UP000054408"/>
    </source>
</evidence>
<dbReference type="InterPro" id="IPR055418">
    <property type="entry name" value="UFD1_N2"/>
</dbReference>
<keyword evidence="7" id="KW-1185">Reference proteome</keyword>
<keyword evidence="2" id="KW-0833">Ubl conjugation pathway</keyword>
<dbReference type="GO" id="GO:0031593">
    <property type="term" value="F:polyubiquitin modification-dependent protein binding"/>
    <property type="evidence" value="ECO:0007669"/>
    <property type="project" value="TreeGrafter"/>
</dbReference>
<dbReference type="GeneID" id="25563873"/>